<feature type="compositionally biased region" description="Basic and acidic residues" evidence="1">
    <location>
        <begin position="1"/>
        <end position="19"/>
    </location>
</feature>
<evidence type="ECO:0000256" key="1">
    <source>
        <dbReference type="SAM" id="MobiDB-lite"/>
    </source>
</evidence>
<dbReference type="AlphaFoldDB" id="A0A6A3B0N8"/>
<dbReference type="Proteomes" id="UP000436088">
    <property type="component" value="Unassembled WGS sequence"/>
</dbReference>
<protein>
    <submittedName>
        <fullName evidence="2">Heat shock 70 kDa protein 14-like isoform X1</fullName>
    </submittedName>
</protein>
<sequence length="211" mass="23151">MEMSTEKEERKRRNAEKGLNRMSQIRSARPQDHHPTPSTDEKKESFDARDRLAFFTDDDPPPETNQSGQTSAAPVGLSEASTSSTLKQGSMQEISSANSQDDESQAQLPNQGTSTYAISARTPDSNVASKPLYIILLIDFAIVLSRMFLSKKGVSGEAEEEKPAASQENKENWDATAVLVERGLVAYQTIRALFTDFSIYAVVVICGTSLL</sequence>
<dbReference type="PANTHER" id="PTHR35469">
    <property type="entry name" value="TRANSMEMBRANE PROTEIN"/>
    <property type="match status" value="1"/>
</dbReference>
<keyword evidence="3" id="KW-1185">Reference proteome</keyword>
<feature type="region of interest" description="Disordered" evidence="1">
    <location>
        <begin position="1"/>
        <end position="110"/>
    </location>
</feature>
<accession>A0A6A3B0N8</accession>
<organism evidence="2 3">
    <name type="scientific">Hibiscus syriacus</name>
    <name type="common">Rose of Sharon</name>
    <dbReference type="NCBI Taxonomy" id="106335"/>
    <lineage>
        <taxon>Eukaryota</taxon>
        <taxon>Viridiplantae</taxon>
        <taxon>Streptophyta</taxon>
        <taxon>Embryophyta</taxon>
        <taxon>Tracheophyta</taxon>
        <taxon>Spermatophyta</taxon>
        <taxon>Magnoliopsida</taxon>
        <taxon>eudicotyledons</taxon>
        <taxon>Gunneridae</taxon>
        <taxon>Pentapetalae</taxon>
        <taxon>rosids</taxon>
        <taxon>malvids</taxon>
        <taxon>Malvales</taxon>
        <taxon>Malvaceae</taxon>
        <taxon>Malvoideae</taxon>
        <taxon>Hibiscus</taxon>
    </lineage>
</organism>
<proteinExistence type="predicted"/>
<comment type="caution">
    <text evidence="2">The sequence shown here is derived from an EMBL/GenBank/DDBJ whole genome shotgun (WGS) entry which is preliminary data.</text>
</comment>
<feature type="compositionally biased region" description="Basic and acidic residues" evidence="1">
    <location>
        <begin position="29"/>
        <end position="52"/>
    </location>
</feature>
<name>A0A6A3B0N8_HIBSY</name>
<gene>
    <name evidence="2" type="ORF">F3Y22_tig00110332pilonHSYRG01183</name>
</gene>
<evidence type="ECO:0000313" key="2">
    <source>
        <dbReference type="EMBL" id="KAE8709247.1"/>
    </source>
</evidence>
<dbReference type="EMBL" id="VEPZ02000937">
    <property type="protein sequence ID" value="KAE8709247.1"/>
    <property type="molecule type" value="Genomic_DNA"/>
</dbReference>
<dbReference type="PANTHER" id="PTHR35469:SF5">
    <property type="entry name" value="TRANSMEMBRANE PROTEIN"/>
    <property type="match status" value="1"/>
</dbReference>
<reference evidence="2" key="1">
    <citation type="submission" date="2019-09" db="EMBL/GenBank/DDBJ databases">
        <title>Draft genome information of white flower Hibiscus syriacus.</title>
        <authorList>
            <person name="Kim Y.-M."/>
        </authorList>
    </citation>
    <scope>NUCLEOTIDE SEQUENCE [LARGE SCALE GENOMIC DNA]</scope>
    <source>
        <strain evidence="2">YM2019G1</strain>
    </source>
</reference>
<evidence type="ECO:0000313" key="3">
    <source>
        <dbReference type="Proteomes" id="UP000436088"/>
    </source>
</evidence>
<feature type="compositionally biased region" description="Polar residues" evidence="1">
    <location>
        <begin position="79"/>
        <end position="110"/>
    </location>
</feature>